<dbReference type="SUPFAM" id="SSF56024">
    <property type="entry name" value="Phospholipase D/nuclease"/>
    <property type="match status" value="1"/>
</dbReference>
<proteinExistence type="predicted"/>
<dbReference type="Proteomes" id="UP000261380">
    <property type="component" value="Unplaced"/>
</dbReference>
<sequence>MVTDRVLYIGTSNWSQNYFTHTAGVGLVVNQTGPAVKEGQQTLPSQAEQLFLRDWDSDYASQLRVDDLDVCPHRRGFVHQ</sequence>
<name>A0A3B5M8R9_9TELE</name>
<evidence type="ECO:0000313" key="1">
    <source>
        <dbReference type="Ensembl" id="ENSXCOP00000017676.1"/>
    </source>
</evidence>
<dbReference type="STRING" id="32473.ENSXCOP00000017676"/>
<dbReference type="PANTHER" id="PTHR10185">
    <property type="entry name" value="PHOSPHOLIPASE D - RELATED"/>
    <property type="match status" value="1"/>
</dbReference>
<reference evidence="1" key="1">
    <citation type="submission" date="2025-08" db="UniProtKB">
        <authorList>
            <consortium name="Ensembl"/>
        </authorList>
    </citation>
    <scope>IDENTIFICATION</scope>
</reference>
<evidence type="ECO:0008006" key="3">
    <source>
        <dbReference type="Google" id="ProtNLM"/>
    </source>
</evidence>
<accession>A0A3B5M8R9</accession>
<dbReference type="Ensembl" id="ENSXCOT00000017900.1">
    <property type="protein sequence ID" value="ENSXCOP00000017676.1"/>
    <property type="gene ID" value="ENSXCOG00000013326.1"/>
</dbReference>
<dbReference type="PANTHER" id="PTHR10185:SF26">
    <property type="entry name" value="PHOSPHOLIPASE D FAMILY, MEMBER 7"/>
    <property type="match status" value="1"/>
</dbReference>
<dbReference type="InterPro" id="IPR050874">
    <property type="entry name" value="Diverse_PLD-related"/>
</dbReference>
<protein>
    <recommendedName>
        <fullName evidence="3">PLD phosphodiesterase domain-containing protein</fullName>
    </recommendedName>
</protein>
<organism evidence="1 2">
    <name type="scientific">Xiphophorus couchianus</name>
    <name type="common">Monterrey platyfish</name>
    <dbReference type="NCBI Taxonomy" id="32473"/>
    <lineage>
        <taxon>Eukaryota</taxon>
        <taxon>Metazoa</taxon>
        <taxon>Chordata</taxon>
        <taxon>Craniata</taxon>
        <taxon>Vertebrata</taxon>
        <taxon>Euteleostomi</taxon>
        <taxon>Actinopterygii</taxon>
        <taxon>Neopterygii</taxon>
        <taxon>Teleostei</taxon>
        <taxon>Neoteleostei</taxon>
        <taxon>Acanthomorphata</taxon>
        <taxon>Ovalentaria</taxon>
        <taxon>Atherinomorphae</taxon>
        <taxon>Cyprinodontiformes</taxon>
        <taxon>Poeciliidae</taxon>
        <taxon>Poeciliinae</taxon>
        <taxon>Xiphophorus</taxon>
    </lineage>
</organism>
<evidence type="ECO:0000313" key="2">
    <source>
        <dbReference type="Proteomes" id="UP000261380"/>
    </source>
</evidence>
<dbReference type="Gene3D" id="3.30.870.10">
    <property type="entry name" value="Endonuclease Chain A"/>
    <property type="match status" value="1"/>
</dbReference>
<keyword evidence="2" id="KW-1185">Reference proteome</keyword>
<dbReference type="AlphaFoldDB" id="A0A3B5M8R9"/>
<reference evidence="1" key="2">
    <citation type="submission" date="2025-09" db="UniProtKB">
        <authorList>
            <consortium name="Ensembl"/>
        </authorList>
    </citation>
    <scope>IDENTIFICATION</scope>
</reference>
<dbReference type="GeneTree" id="ENSGT00950000183059"/>